<evidence type="ECO:0008006" key="3">
    <source>
        <dbReference type="Google" id="ProtNLM"/>
    </source>
</evidence>
<dbReference type="Proteomes" id="UP000094053">
    <property type="component" value="Unassembled WGS sequence"/>
</dbReference>
<dbReference type="Gene3D" id="2.60.40.1890">
    <property type="entry name" value="PCu(A)C copper chaperone"/>
    <property type="match status" value="1"/>
</dbReference>
<proteinExistence type="predicted"/>
<dbReference type="InterPro" id="IPR036182">
    <property type="entry name" value="PCuAC_sf"/>
</dbReference>
<comment type="caution">
    <text evidence="1">The sequence shown here is derived from an EMBL/GenBank/DDBJ whole genome shotgun (WGS) entry which is preliminary data.</text>
</comment>
<dbReference type="RefSeq" id="WP_069416088.1">
    <property type="nucleotide sequence ID" value="NZ_JACKUL010000010.1"/>
</dbReference>
<evidence type="ECO:0000313" key="1">
    <source>
        <dbReference type="EMBL" id="ODQ87385.1"/>
    </source>
</evidence>
<accession>A0A1E3RBX6</accession>
<dbReference type="PROSITE" id="PS51257">
    <property type="entry name" value="PROKAR_LIPOPROTEIN"/>
    <property type="match status" value="1"/>
</dbReference>
<sequence length="173" mass="18257">MKTLTDSRRRVAAAGLVTSVLVAGCGDSSEIGSSNRGAGSETETTSVENAFIVPRFIPESCAIQVGDAAALTFTVTNNRITEPERLLGIETPAAEAIRLSPDATLRIPPETSIAAGQPIEDVTDGTPDRPFTAVVEGLRESARPGTSVDMTFHFDKQGDLEMKVPIEACPTQK</sequence>
<reference evidence="2" key="1">
    <citation type="submission" date="2016-09" db="EMBL/GenBank/DDBJ databases">
        <authorList>
            <person name="Greninger A.L."/>
            <person name="Jerome K.R."/>
            <person name="Mcnair B."/>
            <person name="Wallis C."/>
            <person name="Fang F."/>
        </authorList>
    </citation>
    <scope>NUCLEOTIDE SEQUENCE [LARGE SCALE GENOMIC DNA]</scope>
    <source>
        <strain evidence="2">M6</strain>
    </source>
</reference>
<dbReference type="EMBL" id="MIHA01000022">
    <property type="protein sequence ID" value="ODQ87385.1"/>
    <property type="molecule type" value="Genomic_DNA"/>
</dbReference>
<keyword evidence="2" id="KW-1185">Reference proteome</keyword>
<dbReference type="Pfam" id="PF04314">
    <property type="entry name" value="PCuAC"/>
    <property type="match status" value="1"/>
</dbReference>
<name>A0A1E3RBX6_MYCFV</name>
<dbReference type="OrthoDB" id="4732483at2"/>
<evidence type="ECO:0000313" key="2">
    <source>
        <dbReference type="Proteomes" id="UP000094053"/>
    </source>
</evidence>
<protein>
    <recommendedName>
        <fullName evidence="3">Copper chaperone PCu(A)C</fullName>
    </recommendedName>
</protein>
<dbReference type="AlphaFoldDB" id="A0A1E3RBX6"/>
<gene>
    <name evidence="1" type="ORF">BHQ18_23630</name>
</gene>
<organism evidence="1 2">
    <name type="scientific">Mycolicibacterium flavescens</name>
    <name type="common">Mycobacterium flavescens</name>
    <dbReference type="NCBI Taxonomy" id="1776"/>
    <lineage>
        <taxon>Bacteria</taxon>
        <taxon>Bacillati</taxon>
        <taxon>Actinomycetota</taxon>
        <taxon>Actinomycetes</taxon>
        <taxon>Mycobacteriales</taxon>
        <taxon>Mycobacteriaceae</taxon>
        <taxon>Mycolicibacterium</taxon>
    </lineage>
</organism>
<dbReference type="InterPro" id="IPR007410">
    <property type="entry name" value="LpqE-like"/>
</dbReference>
<dbReference type="STRING" id="1776.BHQ18_23630"/>